<sequence>MPAVPTDVLQITYRADLQVLVARWMRQPSTDELQNGYEHLLNVAVEYKCHTWLIDAGRRADSNKDRTTWMVQHFFPRLAERLPGNVHLAFLFTPGHLRDIETDPQLPPLSFFGNRPYQVARFTEEQAAMAWLAEHRQPQTSKQVPV</sequence>
<proteinExistence type="predicted"/>
<dbReference type="Proteomes" id="UP001500454">
    <property type="component" value="Unassembled WGS sequence"/>
</dbReference>
<dbReference type="EMBL" id="BAABHA010000015">
    <property type="protein sequence ID" value="GAA4391471.1"/>
    <property type="molecule type" value="Genomic_DNA"/>
</dbReference>
<organism evidence="1 2">
    <name type="scientific">Hymenobacter koreensis</name>
    <dbReference type="NCBI Taxonomy" id="1084523"/>
    <lineage>
        <taxon>Bacteria</taxon>
        <taxon>Pseudomonadati</taxon>
        <taxon>Bacteroidota</taxon>
        <taxon>Cytophagia</taxon>
        <taxon>Cytophagales</taxon>
        <taxon>Hymenobacteraceae</taxon>
        <taxon>Hymenobacter</taxon>
    </lineage>
</organism>
<reference evidence="2" key="1">
    <citation type="journal article" date="2019" name="Int. J. Syst. Evol. Microbiol.">
        <title>The Global Catalogue of Microorganisms (GCM) 10K type strain sequencing project: providing services to taxonomists for standard genome sequencing and annotation.</title>
        <authorList>
            <consortium name="The Broad Institute Genomics Platform"/>
            <consortium name="The Broad Institute Genome Sequencing Center for Infectious Disease"/>
            <person name="Wu L."/>
            <person name="Ma J."/>
        </authorList>
    </citation>
    <scope>NUCLEOTIDE SEQUENCE [LARGE SCALE GENOMIC DNA]</scope>
    <source>
        <strain evidence="2">JCM 17924</strain>
    </source>
</reference>
<comment type="caution">
    <text evidence="1">The sequence shown here is derived from an EMBL/GenBank/DDBJ whole genome shotgun (WGS) entry which is preliminary data.</text>
</comment>
<keyword evidence="2" id="KW-1185">Reference proteome</keyword>
<evidence type="ECO:0000313" key="2">
    <source>
        <dbReference type="Proteomes" id="UP001500454"/>
    </source>
</evidence>
<name>A0ABP8JIQ3_9BACT</name>
<evidence type="ECO:0008006" key="3">
    <source>
        <dbReference type="Google" id="ProtNLM"/>
    </source>
</evidence>
<gene>
    <name evidence="1" type="ORF">GCM10023186_40820</name>
</gene>
<accession>A0ABP8JIQ3</accession>
<protein>
    <recommendedName>
        <fullName evidence="3">STAS/SEC14 domain-containing protein</fullName>
    </recommendedName>
</protein>
<evidence type="ECO:0000313" key="1">
    <source>
        <dbReference type="EMBL" id="GAA4391471.1"/>
    </source>
</evidence>